<dbReference type="AlphaFoldDB" id="A0A975U853"/>
<dbReference type="InterPro" id="IPR010794">
    <property type="entry name" value="MalM"/>
</dbReference>
<evidence type="ECO:0000313" key="2">
    <source>
        <dbReference type="Proteomes" id="UP000694232"/>
    </source>
</evidence>
<dbReference type="PROSITE" id="PS51257">
    <property type="entry name" value="PROKAR_LIPOPROTEIN"/>
    <property type="match status" value="1"/>
</dbReference>
<organism evidence="1 2">
    <name type="scientific">Vibrio ostreae</name>
    <dbReference type="NCBI Taxonomy" id="2841925"/>
    <lineage>
        <taxon>Bacteria</taxon>
        <taxon>Pseudomonadati</taxon>
        <taxon>Pseudomonadota</taxon>
        <taxon>Gammaproteobacteria</taxon>
        <taxon>Vibrionales</taxon>
        <taxon>Vibrionaceae</taxon>
        <taxon>Vibrio</taxon>
    </lineage>
</organism>
<dbReference type="GO" id="GO:0042597">
    <property type="term" value="C:periplasmic space"/>
    <property type="evidence" value="ECO:0007669"/>
    <property type="project" value="InterPro"/>
</dbReference>
<reference evidence="1" key="1">
    <citation type="submission" date="2021-06" db="EMBL/GenBank/DDBJ databases">
        <title>Vibrio nov. sp., novel gut bacterium isolated from Yellow Sea oyster.</title>
        <authorList>
            <person name="Muhammad N."/>
            <person name="Nguyen T.H."/>
            <person name="Lee Y.-J."/>
            <person name="Ko J."/>
            <person name="Kim S.-G."/>
        </authorList>
    </citation>
    <scope>NUCLEOTIDE SEQUENCE</scope>
    <source>
        <strain evidence="1">OG9-811</strain>
    </source>
</reference>
<sequence>MRKWLTPILLGMVVTGCTSVDPVEMDSQGAQQVITQAEQISWTPLAVPVTTEFALTEKSQILLDGHSAGAIAGFKIPGNRGSLDMQIETFVSQDMQFYAPNVEVLNSKGESIYHADFAQFKYVPAKLLDNDKFVLDFNVIPDMSGQDLHVLIYTTAEDIKGSSTIMHPAKAFAIARHTQPPDIADPQAKHSSLGQFRLSVSANDIINRKIVNQNDNIPQGTELTGYYHTAIERSVEANDIPKALSLLDEAKALGIQGAQEVFVKAVNRKSAQ</sequence>
<keyword evidence="2" id="KW-1185">Reference proteome</keyword>
<proteinExistence type="predicted"/>
<dbReference type="Pfam" id="PF07148">
    <property type="entry name" value="MalM"/>
    <property type="match status" value="1"/>
</dbReference>
<evidence type="ECO:0000313" key="1">
    <source>
        <dbReference type="EMBL" id="QXO15629.1"/>
    </source>
</evidence>
<dbReference type="EMBL" id="CP076642">
    <property type="protein sequence ID" value="QXO15629.1"/>
    <property type="molecule type" value="Genomic_DNA"/>
</dbReference>
<dbReference type="GO" id="GO:0008643">
    <property type="term" value="P:carbohydrate transport"/>
    <property type="evidence" value="ECO:0007669"/>
    <property type="project" value="InterPro"/>
</dbReference>
<dbReference type="RefSeq" id="WP_136483700.1">
    <property type="nucleotide sequence ID" value="NZ_CP076642.1"/>
</dbReference>
<dbReference type="KEGG" id="vos:KNV97_04225"/>
<dbReference type="Proteomes" id="UP000694232">
    <property type="component" value="Chromosome 2"/>
</dbReference>
<name>A0A975U853_9VIBR</name>
<accession>A0A975U853</accession>
<protein>
    <submittedName>
        <fullName evidence="1">Transcriptional regulator</fullName>
    </submittedName>
</protein>
<gene>
    <name evidence="1" type="ORF">KNV97_04225</name>
</gene>